<sequence>MDRDEVRQLVRDELQRMAEDGELERLLEVSRACAPYRAAGVTRRRQSRACDRALDDI</sequence>
<evidence type="ECO:0000313" key="2">
    <source>
        <dbReference type="Proteomes" id="UP000467252"/>
    </source>
</evidence>
<reference evidence="1 2" key="1">
    <citation type="journal article" date="2019" name="Emerg. Microbes Infect.">
        <title>Comprehensive subspecies identification of 175 nontuberculous mycobacteria species based on 7547 genomic profiles.</title>
        <authorList>
            <person name="Matsumoto Y."/>
            <person name="Kinjo T."/>
            <person name="Motooka D."/>
            <person name="Nabeya D."/>
            <person name="Jung N."/>
            <person name="Uechi K."/>
            <person name="Horii T."/>
            <person name="Iida T."/>
            <person name="Fujita J."/>
            <person name="Nakamura S."/>
        </authorList>
    </citation>
    <scope>NUCLEOTIDE SEQUENCE [LARGE SCALE GENOMIC DNA]</scope>
    <source>
        <strain evidence="1 2">JCM 6370</strain>
    </source>
</reference>
<gene>
    <name evidence="1" type="ORF">MPUL_00950</name>
</gene>
<dbReference type="EMBL" id="AP022599">
    <property type="protein sequence ID" value="BBY78937.1"/>
    <property type="molecule type" value="Genomic_DNA"/>
</dbReference>
<dbReference type="RefSeq" id="WP_163896541.1">
    <property type="nucleotide sequence ID" value="NZ_AP022599.1"/>
</dbReference>
<keyword evidence="2" id="KW-1185">Reference proteome</keyword>
<dbReference type="Proteomes" id="UP000467252">
    <property type="component" value="Chromosome"/>
</dbReference>
<dbReference type="AlphaFoldDB" id="A0A7I7UCG3"/>
<proteinExistence type="predicted"/>
<evidence type="ECO:0000313" key="1">
    <source>
        <dbReference type="EMBL" id="BBY78937.1"/>
    </source>
</evidence>
<protein>
    <submittedName>
        <fullName evidence="1">Uncharacterized protein</fullName>
    </submittedName>
</protein>
<name>A0A7I7UCG3_MYCPV</name>
<accession>A0A7I7UCG3</accession>
<organism evidence="1 2">
    <name type="scientific">Mycolicibacterium pulveris</name>
    <name type="common">Mycobacterium pulveris</name>
    <dbReference type="NCBI Taxonomy" id="36813"/>
    <lineage>
        <taxon>Bacteria</taxon>
        <taxon>Bacillati</taxon>
        <taxon>Actinomycetota</taxon>
        <taxon>Actinomycetes</taxon>
        <taxon>Mycobacteriales</taxon>
        <taxon>Mycobacteriaceae</taxon>
        <taxon>Mycolicibacterium</taxon>
    </lineage>
</organism>